<dbReference type="Proteomes" id="UP000285120">
    <property type="component" value="Unassembled WGS sequence"/>
</dbReference>
<dbReference type="EC" id="7.6.2.9" evidence="8"/>
<reference evidence="11 12" key="1">
    <citation type="submission" date="2018-09" db="EMBL/GenBank/DDBJ databases">
        <title>Genomic Encyclopedia of Archaeal and Bacterial Type Strains, Phase II (KMG-II): from individual species to whole genera.</title>
        <authorList>
            <person name="Goeker M."/>
        </authorList>
    </citation>
    <scope>NUCLEOTIDE SEQUENCE [LARGE SCALE GENOMIC DNA]</scope>
    <source>
        <strain evidence="11 12">DSM 17008</strain>
    </source>
</reference>
<proteinExistence type="inferred from homology"/>
<dbReference type="SUPFAM" id="SSF54631">
    <property type="entry name" value="CBS-domain pair"/>
    <property type="match status" value="1"/>
</dbReference>
<feature type="domain" description="ABC transporter" evidence="9">
    <location>
        <begin position="5"/>
        <end position="265"/>
    </location>
</feature>
<evidence type="ECO:0000259" key="10">
    <source>
        <dbReference type="PROSITE" id="PS51371"/>
    </source>
</evidence>
<dbReference type="PROSITE" id="PS50893">
    <property type="entry name" value="ABC_TRANSPORTER_2"/>
    <property type="match status" value="1"/>
</dbReference>
<keyword evidence="12" id="KW-1185">Reference proteome</keyword>
<keyword evidence="6 7" id="KW-0129">CBS domain</keyword>
<dbReference type="GO" id="GO:0006970">
    <property type="term" value="P:response to osmotic stress"/>
    <property type="evidence" value="ECO:0007669"/>
    <property type="project" value="UniProtKB-ARBA"/>
</dbReference>
<dbReference type="OrthoDB" id="9802264at2"/>
<keyword evidence="5" id="KW-0029">Amino-acid transport</keyword>
<keyword evidence="8" id="KW-0472">Membrane</keyword>
<dbReference type="NCBIfam" id="TIGR01186">
    <property type="entry name" value="proV"/>
    <property type="match status" value="1"/>
</dbReference>
<dbReference type="GO" id="GO:0005886">
    <property type="term" value="C:plasma membrane"/>
    <property type="evidence" value="ECO:0007669"/>
    <property type="project" value="UniProtKB-SubCell"/>
</dbReference>
<gene>
    <name evidence="11" type="ORF">ATL39_0702</name>
</gene>
<dbReference type="SMART" id="SM00382">
    <property type="entry name" value="AAA"/>
    <property type="match status" value="1"/>
</dbReference>
<keyword evidence="8" id="KW-0997">Cell inner membrane</keyword>
<evidence type="ECO:0000256" key="4">
    <source>
        <dbReference type="ARBA" id="ARBA00022840"/>
    </source>
</evidence>
<dbReference type="PANTHER" id="PTHR43869">
    <property type="entry name" value="GLYCINE BETAINE/PROLINE BETAINE TRANSPORT SYSTEM ATP-BINDING PROTEIN PROV"/>
    <property type="match status" value="1"/>
</dbReference>
<comment type="caution">
    <text evidence="11">The sequence shown here is derived from an EMBL/GenBank/DDBJ whole genome shotgun (WGS) entry which is preliminary data.</text>
</comment>
<dbReference type="EMBL" id="RAPK01000006">
    <property type="protein sequence ID" value="RKD76483.1"/>
    <property type="molecule type" value="Genomic_DNA"/>
</dbReference>
<accession>A0A419V943</accession>
<protein>
    <recommendedName>
        <fullName evidence="8">Quaternary amine transport ATP-binding protein</fullName>
        <ecNumber evidence="8">7.6.2.9</ecNumber>
    </recommendedName>
</protein>
<comment type="similarity">
    <text evidence="1 8">Belongs to the ABC transporter superfamily.</text>
</comment>
<dbReference type="GO" id="GO:0015418">
    <property type="term" value="F:ABC-type quaternary ammonium compound transporting activity"/>
    <property type="evidence" value="ECO:0007669"/>
    <property type="project" value="UniProtKB-EC"/>
</dbReference>
<evidence type="ECO:0000256" key="5">
    <source>
        <dbReference type="ARBA" id="ARBA00022970"/>
    </source>
</evidence>
<evidence type="ECO:0000259" key="9">
    <source>
        <dbReference type="PROSITE" id="PS50893"/>
    </source>
</evidence>
<dbReference type="PROSITE" id="PS00211">
    <property type="entry name" value="ABC_TRANSPORTER_1"/>
    <property type="match status" value="1"/>
</dbReference>
<evidence type="ECO:0000313" key="12">
    <source>
        <dbReference type="Proteomes" id="UP000285120"/>
    </source>
</evidence>
<comment type="subunit">
    <text evidence="8">The complex is probably composed of two ATP-binding proteins, two transmembrane proteins and a solute-binding protein.</text>
</comment>
<comment type="subcellular location">
    <subcellularLocation>
        <location evidence="8">Cell inner membrane</location>
        <topology evidence="8">Peripheral membrane protein</topology>
    </subcellularLocation>
</comment>
<dbReference type="InterPro" id="IPR046342">
    <property type="entry name" value="CBS_dom_sf"/>
</dbReference>
<dbReference type="Gene3D" id="3.40.50.300">
    <property type="entry name" value="P-loop containing nucleotide triphosphate hydrolases"/>
    <property type="match status" value="1"/>
</dbReference>
<dbReference type="InterPro" id="IPR051921">
    <property type="entry name" value="ABC_osmolyte_uptake_ATP-bind"/>
</dbReference>
<dbReference type="RefSeq" id="WP_120191881.1">
    <property type="nucleotide sequence ID" value="NZ_RAPK01000006.1"/>
</dbReference>
<keyword evidence="2 8" id="KW-0813">Transport</keyword>
<dbReference type="GO" id="GO:0016887">
    <property type="term" value="F:ATP hydrolysis activity"/>
    <property type="evidence" value="ECO:0007669"/>
    <property type="project" value="UniProtKB-UniRule"/>
</dbReference>
<dbReference type="InterPro" id="IPR017871">
    <property type="entry name" value="ABC_transporter-like_CS"/>
</dbReference>
<dbReference type="InterPro" id="IPR005892">
    <property type="entry name" value="Gly-betaine_transp_ATP-bd"/>
</dbReference>
<evidence type="ECO:0000256" key="3">
    <source>
        <dbReference type="ARBA" id="ARBA00022741"/>
    </source>
</evidence>
<dbReference type="FunFam" id="3.40.50.300:FF:000201">
    <property type="entry name" value="Glycine betaine/L-proline ABC transporter ATP-binding protein"/>
    <property type="match status" value="1"/>
</dbReference>
<dbReference type="CDD" id="cd03294">
    <property type="entry name" value="ABC_Pro_Gly_Betaine"/>
    <property type="match status" value="1"/>
</dbReference>
<dbReference type="InterPro" id="IPR003439">
    <property type="entry name" value="ABC_transporter-like_ATP-bd"/>
</dbReference>
<keyword evidence="3 8" id="KW-0547">Nucleotide-binding</keyword>
<organism evidence="11 12">
    <name type="scientific">Sinobaca qinghaiensis</name>
    <dbReference type="NCBI Taxonomy" id="342944"/>
    <lineage>
        <taxon>Bacteria</taxon>
        <taxon>Bacillati</taxon>
        <taxon>Bacillota</taxon>
        <taxon>Bacilli</taxon>
        <taxon>Bacillales</taxon>
        <taxon>Sporolactobacillaceae</taxon>
        <taxon>Sinobaca</taxon>
    </lineage>
</organism>
<dbReference type="GO" id="GO:0006865">
    <property type="term" value="P:amino acid transport"/>
    <property type="evidence" value="ECO:0007669"/>
    <property type="project" value="UniProtKB-UniRule"/>
</dbReference>
<dbReference type="Pfam" id="PF00005">
    <property type="entry name" value="ABC_tran"/>
    <property type="match status" value="1"/>
</dbReference>
<dbReference type="GO" id="GO:0005524">
    <property type="term" value="F:ATP binding"/>
    <property type="evidence" value="ECO:0007669"/>
    <property type="project" value="UniProtKB-UniRule"/>
</dbReference>
<sequence>MAVKIQVENITKIFGKKPKKALELLDQNQSKDAILKATGNTVGVNKASFEVEDGEIFVIMGLSGSGKSTLVRLFNRLIEPTAGSVWIDGENLATMDQKTLRDVRRKKMSMVFQKFGLFPFRTIQSNVEYGLEIQGMDPAERKEKAGKALELVGLQGYENMHPDELSGGMQQRVGLARALANDPDVLLMDEAFSALDPLIRKDMQDELLDLQGKMRKTIIFITHDLDEALRIGDRITIMKDGAVIQTGTPEQILMHPKDDYVEKFVEDVDRSKVFTVEHVMSRAEAINIEKEGPRVALQRMKEGNISSIFVTNRQKELLGVVHSSDVSRLAQEGKDSVEEIIERNVPTVEKGTVLKDMMNLLTYTNIPLAVVEDNKLKGIVFRGSVMAALSGGEVIEHGNTSETAAGSMD</sequence>
<evidence type="ECO:0000256" key="8">
    <source>
        <dbReference type="RuleBase" id="RU369116"/>
    </source>
</evidence>
<dbReference type="GO" id="GO:0031460">
    <property type="term" value="P:glycine betaine transport"/>
    <property type="evidence" value="ECO:0007669"/>
    <property type="project" value="InterPro"/>
</dbReference>
<dbReference type="InterPro" id="IPR003593">
    <property type="entry name" value="AAA+_ATPase"/>
</dbReference>
<dbReference type="InterPro" id="IPR000644">
    <property type="entry name" value="CBS_dom"/>
</dbReference>
<evidence type="ECO:0000256" key="7">
    <source>
        <dbReference type="PROSITE-ProRule" id="PRU00703"/>
    </source>
</evidence>
<dbReference type="Pfam" id="PF00571">
    <property type="entry name" value="CBS"/>
    <property type="match status" value="2"/>
</dbReference>
<dbReference type="Gene3D" id="3.10.580.10">
    <property type="entry name" value="CBS-domain"/>
    <property type="match status" value="1"/>
</dbReference>
<evidence type="ECO:0000256" key="1">
    <source>
        <dbReference type="ARBA" id="ARBA00005417"/>
    </source>
</evidence>
<dbReference type="AlphaFoldDB" id="A0A419V943"/>
<dbReference type="SUPFAM" id="SSF52540">
    <property type="entry name" value="P-loop containing nucleoside triphosphate hydrolases"/>
    <property type="match status" value="1"/>
</dbReference>
<keyword evidence="4 8" id="KW-0067">ATP-binding</keyword>
<keyword evidence="8" id="KW-1003">Cell membrane</keyword>
<name>A0A419V943_9BACL</name>
<evidence type="ECO:0000256" key="6">
    <source>
        <dbReference type="ARBA" id="ARBA00023122"/>
    </source>
</evidence>
<evidence type="ECO:0000256" key="2">
    <source>
        <dbReference type="ARBA" id="ARBA00022448"/>
    </source>
</evidence>
<dbReference type="PANTHER" id="PTHR43869:SF1">
    <property type="entry name" value="GLYCINE BETAINE_PROLINE BETAINE TRANSPORT SYSTEM ATP-BINDING PROTEIN PROV"/>
    <property type="match status" value="1"/>
</dbReference>
<evidence type="ECO:0000313" key="11">
    <source>
        <dbReference type="EMBL" id="RKD76483.1"/>
    </source>
</evidence>
<dbReference type="PROSITE" id="PS51371">
    <property type="entry name" value="CBS"/>
    <property type="match status" value="1"/>
</dbReference>
<feature type="domain" description="CBS" evidence="10">
    <location>
        <begin position="279"/>
        <end position="336"/>
    </location>
</feature>
<comment type="catalytic activity">
    <reaction evidence="8">
        <text>a quaternary ammonium(out) + ATP + H2O = a quaternary ammonium(in) + ADP + phosphate + H(+)</text>
        <dbReference type="Rhea" id="RHEA:11036"/>
        <dbReference type="ChEBI" id="CHEBI:15377"/>
        <dbReference type="ChEBI" id="CHEBI:15378"/>
        <dbReference type="ChEBI" id="CHEBI:30616"/>
        <dbReference type="ChEBI" id="CHEBI:35267"/>
        <dbReference type="ChEBI" id="CHEBI:43474"/>
        <dbReference type="ChEBI" id="CHEBI:456216"/>
    </reaction>
</comment>
<dbReference type="InterPro" id="IPR027417">
    <property type="entry name" value="P-loop_NTPase"/>
</dbReference>